<evidence type="ECO:0000256" key="5">
    <source>
        <dbReference type="ARBA" id="ARBA00022691"/>
    </source>
</evidence>
<evidence type="ECO:0000313" key="14">
    <source>
        <dbReference type="Proteomes" id="UP000664344"/>
    </source>
</evidence>
<comment type="similarity">
    <text evidence="10">In the N-terminal section; belongs to the methyltransferase superfamily. tRNA (mnm(5)s(2)U34)-methyltransferase family.</text>
</comment>
<dbReference type="InterPro" id="IPR008471">
    <property type="entry name" value="MnmC-like_methylTransf"/>
</dbReference>
<dbReference type="Pfam" id="PF05430">
    <property type="entry name" value="Methyltransf_30"/>
    <property type="match status" value="1"/>
</dbReference>
<dbReference type="EMBL" id="JAFKDB010000008">
    <property type="protein sequence ID" value="MBN7769201.1"/>
    <property type="molecule type" value="Genomic_DNA"/>
</dbReference>
<dbReference type="InterPro" id="IPR017610">
    <property type="entry name" value="tRNA_S-uridine_synth_MnmC_C"/>
</dbReference>
<dbReference type="NCBIfam" id="NF002481">
    <property type="entry name" value="PRK01747.1-2"/>
    <property type="match status" value="1"/>
</dbReference>
<comment type="function">
    <text evidence="10">Catalyzes the last two steps in the biosynthesis of 5-methylaminomethyl-2-thiouridine (mnm(5)s(2)U) at the wobble position (U34) in tRNA. Catalyzes the FAD-dependent demodification of cmnm(5)s(2)U34 to nm(5)s(2)U34, followed by the transfer of a methyl group from S-adenosyl-L-methionine to nm(5)s(2)U34, to form mnm(5)s(2)U34.</text>
</comment>
<dbReference type="NCBIfam" id="TIGR03197">
    <property type="entry name" value="MnmC_Cterm"/>
    <property type="match status" value="1"/>
</dbReference>
<gene>
    <name evidence="10 13" type="primary">mnmC</name>
    <name evidence="13" type="ORF">JYP53_04690</name>
</gene>
<name>A0ABS3BBH1_9GAMM</name>
<keyword evidence="2 10" id="KW-0489">Methyltransferase</keyword>
<keyword evidence="3 10" id="KW-0285">Flavoprotein</keyword>
<dbReference type="HAMAP" id="MF_01102">
    <property type="entry name" value="MnmC"/>
    <property type="match status" value="1"/>
</dbReference>
<comment type="cofactor">
    <cofactor evidence="10">
        <name>FAD</name>
        <dbReference type="ChEBI" id="CHEBI:57692"/>
    </cofactor>
</comment>
<evidence type="ECO:0000256" key="8">
    <source>
        <dbReference type="ARBA" id="ARBA00023002"/>
    </source>
</evidence>
<dbReference type="Gene3D" id="3.40.50.150">
    <property type="entry name" value="Vaccinia Virus protein VP39"/>
    <property type="match status" value="1"/>
</dbReference>
<dbReference type="InterPro" id="IPR029063">
    <property type="entry name" value="SAM-dependent_MTases_sf"/>
</dbReference>
<evidence type="ECO:0000256" key="7">
    <source>
        <dbReference type="ARBA" id="ARBA00022827"/>
    </source>
</evidence>
<keyword evidence="14" id="KW-1185">Reference proteome</keyword>
<keyword evidence="6 10" id="KW-0819">tRNA processing</keyword>
<comment type="catalytic activity">
    <reaction evidence="10">
        <text>5-aminomethyl-2-thiouridine(34) in tRNA + S-adenosyl-L-methionine = 5-methylaminomethyl-2-thiouridine(34) in tRNA + S-adenosyl-L-homocysteine + H(+)</text>
        <dbReference type="Rhea" id="RHEA:19569"/>
        <dbReference type="Rhea" id="RHEA-COMP:10195"/>
        <dbReference type="Rhea" id="RHEA-COMP:10197"/>
        <dbReference type="ChEBI" id="CHEBI:15378"/>
        <dbReference type="ChEBI" id="CHEBI:57856"/>
        <dbReference type="ChEBI" id="CHEBI:59789"/>
        <dbReference type="ChEBI" id="CHEBI:74454"/>
        <dbReference type="ChEBI" id="CHEBI:74455"/>
        <dbReference type="EC" id="2.1.1.61"/>
    </reaction>
</comment>
<evidence type="ECO:0000256" key="6">
    <source>
        <dbReference type="ARBA" id="ARBA00022694"/>
    </source>
</evidence>
<dbReference type="Gene3D" id="3.50.50.60">
    <property type="entry name" value="FAD/NAD(P)-binding domain"/>
    <property type="match status" value="1"/>
</dbReference>
<evidence type="ECO:0000256" key="2">
    <source>
        <dbReference type="ARBA" id="ARBA00022603"/>
    </source>
</evidence>
<dbReference type="NCBIfam" id="NF033855">
    <property type="entry name" value="tRNA_MNMC2"/>
    <property type="match status" value="1"/>
</dbReference>
<keyword evidence="8 10" id="KW-0560">Oxidoreductase</keyword>
<evidence type="ECO:0000256" key="1">
    <source>
        <dbReference type="ARBA" id="ARBA00022490"/>
    </source>
</evidence>
<dbReference type="Pfam" id="PF01266">
    <property type="entry name" value="DAO"/>
    <property type="match status" value="1"/>
</dbReference>
<dbReference type="InterPro" id="IPR006076">
    <property type="entry name" value="FAD-dep_OxRdtase"/>
</dbReference>
<keyword evidence="4 10" id="KW-0808">Transferase</keyword>
<dbReference type="EC" id="2.1.1.61" evidence="10"/>
<keyword evidence="7 10" id="KW-0274">FAD</keyword>
<feature type="region of interest" description="tRNA (mnm(5)s(2)U34)-methyltransferase" evidence="10">
    <location>
        <begin position="1"/>
        <end position="243"/>
    </location>
</feature>
<reference evidence="13 14" key="1">
    <citation type="submission" date="2021-02" db="EMBL/GenBank/DDBJ databases">
        <title>PHA producing bacteria isolated from coastal sediment in Guangdong, Shenzhen.</title>
        <authorList>
            <person name="Zheng W."/>
            <person name="Yu S."/>
            <person name="Huang Y."/>
        </authorList>
    </citation>
    <scope>NUCLEOTIDE SEQUENCE [LARGE SCALE GENOMIC DNA]</scope>
    <source>
        <strain evidence="13 14">TN21-5</strain>
    </source>
</reference>
<accession>A0ABS3BBH1</accession>
<dbReference type="PANTHER" id="PTHR13847">
    <property type="entry name" value="SARCOSINE DEHYDROGENASE-RELATED"/>
    <property type="match status" value="1"/>
</dbReference>
<dbReference type="RefSeq" id="WP_206556860.1">
    <property type="nucleotide sequence ID" value="NZ_JAFKDB010000008.1"/>
</dbReference>
<proteinExistence type="inferred from homology"/>
<evidence type="ECO:0000313" key="13">
    <source>
        <dbReference type="EMBL" id="MBN7769201.1"/>
    </source>
</evidence>
<dbReference type="Proteomes" id="UP000664344">
    <property type="component" value="Unassembled WGS sequence"/>
</dbReference>
<protein>
    <recommendedName>
        <fullName evidence="10">tRNA 5-methylaminomethyl-2-thiouridine biosynthesis bifunctional protein MnmC</fullName>
        <shortName evidence="10">tRNA mnm(5)s(2)U biosynthesis bifunctional protein</shortName>
    </recommendedName>
    <domain>
        <recommendedName>
            <fullName evidence="10">tRNA (mnm(5)s(2)U34)-methyltransferase</fullName>
            <ecNumber evidence="10">2.1.1.61</ecNumber>
        </recommendedName>
    </domain>
    <domain>
        <recommendedName>
            <fullName evidence="10">FAD-dependent cmnm(5)s(2)U34 oxidoreductase</fullName>
            <ecNumber evidence="10">1.5.-.-</ecNumber>
        </recommendedName>
    </domain>
</protein>
<organism evidence="13 14">
    <name type="scientific">Marinobacter daepoensis</name>
    <dbReference type="NCBI Taxonomy" id="262077"/>
    <lineage>
        <taxon>Bacteria</taxon>
        <taxon>Pseudomonadati</taxon>
        <taxon>Pseudomonadota</taxon>
        <taxon>Gammaproteobacteria</taxon>
        <taxon>Pseudomonadales</taxon>
        <taxon>Marinobacteraceae</taxon>
        <taxon>Marinobacter</taxon>
    </lineage>
</organism>
<evidence type="ECO:0000256" key="9">
    <source>
        <dbReference type="ARBA" id="ARBA00023268"/>
    </source>
</evidence>
<dbReference type="InterPro" id="IPR047785">
    <property type="entry name" value="tRNA_MNMC2"/>
</dbReference>
<dbReference type="InterPro" id="IPR023032">
    <property type="entry name" value="tRNA_MAMT_biosynth_bifunc_MnmC"/>
</dbReference>
<keyword evidence="9 10" id="KW-0511">Multifunctional enzyme</keyword>
<evidence type="ECO:0000256" key="10">
    <source>
        <dbReference type="HAMAP-Rule" id="MF_01102"/>
    </source>
</evidence>
<dbReference type="PANTHER" id="PTHR13847:SF283">
    <property type="entry name" value="TRNA 5-METHYLAMINOMETHYL-2-THIOURIDINE BIOSYNTHESIS BIFUNCTIONAL PROTEIN MNMC"/>
    <property type="match status" value="1"/>
</dbReference>
<comment type="similarity">
    <text evidence="10">In the C-terminal section; belongs to the DAO family.</text>
</comment>
<feature type="region of interest" description="FAD-dependent cmnm(5)s(2)U34 oxidoreductase" evidence="10">
    <location>
        <begin position="261"/>
        <end position="632"/>
    </location>
</feature>
<evidence type="ECO:0000256" key="4">
    <source>
        <dbReference type="ARBA" id="ARBA00022679"/>
    </source>
</evidence>
<evidence type="ECO:0000259" key="11">
    <source>
        <dbReference type="Pfam" id="PF01266"/>
    </source>
</evidence>
<evidence type="ECO:0000256" key="3">
    <source>
        <dbReference type="ARBA" id="ARBA00022630"/>
    </source>
</evidence>
<feature type="domain" description="MnmC-like methyltransferase" evidence="12">
    <location>
        <begin position="120"/>
        <end position="241"/>
    </location>
</feature>
<dbReference type="SUPFAM" id="SSF54373">
    <property type="entry name" value="FAD-linked reductases, C-terminal domain"/>
    <property type="match status" value="1"/>
</dbReference>
<dbReference type="SUPFAM" id="SSF51905">
    <property type="entry name" value="FAD/NAD(P)-binding domain"/>
    <property type="match status" value="1"/>
</dbReference>
<dbReference type="InterPro" id="IPR036188">
    <property type="entry name" value="FAD/NAD-bd_sf"/>
</dbReference>
<dbReference type="EC" id="1.5.-.-" evidence="10"/>
<keyword evidence="1 10" id="KW-0963">Cytoplasm</keyword>
<evidence type="ECO:0000259" key="12">
    <source>
        <dbReference type="Pfam" id="PF05430"/>
    </source>
</evidence>
<keyword evidence="5 10" id="KW-0949">S-adenosyl-L-methionine</keyword>
<feature type="domain" description="FAD dependent oxidoreductase" evidence="11">
    <location>
        <begin position="258"/>
        <end position="603"/>
    </location>
</feature>
<comment type="caution">
    <text evidence="13">The sequence shown here is derived from an EMBL/GenBank/DDBJ whole genome shotgun (WGS) entry which is preliminary data.</text>
</comment>
<dbReference type="Gene3D" id="3.30.9.10">
    <property type="entry name" value="D-Amino Acid Oxidase, subunit A, domain 2"/>
    <property type="match status" value="1"/>
</dbReference>
<comment type="subcellular location">
    <subcellularLocation>
        <location evidence="10">Cytoplasm</location>
    </subcellularLocation>
</comment>
<sequence>MPSNVLPPAMETAELIWRDGVPESTKFGDVYFSRDDGLAETRYVFIERNHLPERFHSLGAYGHFVIAETGFGTGLNFLATWSEWLKQRPSEGDHAILHFISVERYPLSRADLRKALESWPELAPMAQELILHYPPLINGTHRLVLAGGRVRLTLYLGDVLDAWDDLEFQADAWFLDGFAPSLNPDMWLETAIGMVRTHSKPGTTLATFTSVGRVRRALAAEGFAMAKVAGFGRKREMLIGKLPVTENAPPQAHSPQSVAIIGAGIAGATLARNLAERGVPVILVDEAPEPGSGASGNAQGALYAKLGVDYNDQTELAATALAFSQRFYQRWETEFWHPTGLLQLASTEQEQDRQRRFLSRNRYPDDVLSQVTAGEASELAGIPIHREALWFPQSGWLQPAMACNTLIDHPAISAMFDFRVASIRRERGQWVLHGPNNQQITAATLIIAAGHRTASIAPRAQGTELRLKPIRGQVTQLRSESTQLPQVVICGTKYLNPPYNGYAITGATFDLHDNTPFPTLESHRENLEQLAQLLPSVNISGPADASELQGRVAFRCTTHDYQPAAGACPAKDEDCANGAYLLTGFGSKGLTWAPLMAEYLADRICGHPPCLNRRLSRRVDAERLYRKPLTDR</sequence>